<evidence type="ECO:0000313" key="12">
    <source>
        <dbReference type="Proteomes" id="UP000324632"/>
    </source>
</evidence>
<dbReference type="AlphaFoldDB" id="A0A5A9PJB1"/>
<evidence type="ECO:0000256" key="8">
    <source>
        <dbReference type="PROSITE-ProRule" id="PRU00027"/>
    </source>
</evidence>
<dbReference type="SUPFAM" id="SSF140996">
    <property type="entry name" value="Hermes dimerisation domain"/>
    <property type="match status" value="1"/>
</dbReference>
<organism evidence="11 12">
    <name type="scientific">Triplophysa tibetana</name>
    <dbReference type="NCBI Taxonomy" id="1572043"/>
    <lineage>
        <taxon>Eukaryota</taxon>
        <taxon>Metazoa</taxon>
        <taxon>Chordata</taxon>
        <taxon>Craniata</taxon>
        <taxon>Vertebrata</taxon>
        <taxon>Euteleostomi</taxon>
        <taxon>Actinopterygii</taxon>
        <taxon>Neopterygii</taxon>
        <taxon>Teleostei</taxon>
        <taxon>Ostariophysi</taxon>
        <taxon>Cypriniformes</taxon>
        <taxon>Nemacheilidae</taxon>
        <taxon>Triplophysa</taxon>
    </lineage>
</organism>
<evidence type="ECO:0000256" key="1">
    <source>
        <dbReference type="ARBA" id="ARBA00004123"/>
    </source>
</evidence>
<evidence type="ECO:0000313" key="11">
    <source>
        <dbReference type="EMBL" id="KAA0722180.1"/>
    </source>
</evidence>
<comment type="subcellular location">
    <subcellularLocation>
        <location evidence="1">Nucleus</location>
    </subcellularLocation>
</comment>
<feature type="region of interest" description="Disordered" evidence="9">
    <location>
        <begin position="13"/>
        <end position="33"/>
    </location>
</feature>
<dbReference type="InterPro" id="IPR036236">
    <property type="entry name" value="Znf_C2H2_sf"/>
</dbReference>
<dbReference type="PROSITE" id="PS50808">
    <property type="entry name" value="ZF_BED"/>
    <property type="match status" value="1"/>
</dbReference>
<accession>A0A5A9PJB1</accession>
<comment type="caution">
    <text evidence="11">The sequence shown here is derived from an EMBL/GenBank/DDBJ whole genome shotgun (WGS) entry which is preliminary data.</text>
</comment>
<gene>
    <name evidence="11" type="ORF">E1301_Tti009072</name>
</gene>
<evidence type="ECO:0000259" key="10">
    <source>
        <dbReference type="PROSITE" id="PS50808"/>
    </source>
</evidence>
<evidence type="ECO:0000256" key="5">
    <source>
        <dbReference type="ARBA" id="ARBA00023015"/>
    </source>
</evidence>
<protein>
    <recommendedName>
        <fullName evidence="10">BED-type domain-containing protein</fullName>
    </recommendedName>
</protein>
<keyword evidence="5" id="KW-0805">Transcription regulation</keyword>
<keyword evidence="6" id="KW-0804">Transcription</keyword>
<dbReference type="GO" id="GO:0005634">
    <property type="term" value="C:nucleus"/>
    <property type="evidence" value="ECO:0007669"/>
    <property type="project" value="UniProtKB-SubCell"/>
</dbReference>
<reference evidence="11 12" key="1">
    <citation type="journal article" date="2019" name="Mol. Ecol. Resour.">
        <title>Chromosome-level genome assembly of Triplophysa tibetana, a fish adapted to the harsh high-altitude environment of the Tibetan Plateau.</title>
        <authorList>
            <person name="Yang X."/>
            <person name="Liu H."/>
            <person name="Ma Z."/>
            <person name="Zou Y."/>
            <person name="Zou M."/>
            <person name="Mao Y."/>
            <person name="Li X."/>
            <person name="Wang H."/>
            <person name="Chen T."/>
            <person name="Wang W."/>
            <person name="Yang R."/>
        </authorList>
    </citation>
    <scope>NUCLEOTIDE SEQUENCE [LARGE SCALE GENOMIC DNA]</scope>
    <source>
        <strain evidence="11">TTIB1903HZAU</strain>
        <tissue evidence="11">Muscle</tissue>
    </source>
</reference>
<proteinExistence type="predicted"/>
<evidence type="ECO:0000256" key="2">
    <source>
        <dbReference type="ARBA" id="ARBA00022723"/>
    </source>
</evidence>
<dbReference type="Proteomes" id="UP000324632">
    <property type="component" value="Chromosome 4"/>
</dbReference>
<evidence type="ECO:0000256" key="9">
    <source>
        <dbReference type="SAM" id="MobiDB-lite"/>
    </source>
</evidence>
<dbReference type="GO" id="GO:0008270">
    <property type="term" value="F:zinc ion binding"/>
    <property type="evidence" value="ECO:0007669"/>
    <property type="project" value="UniProtKB-KW"/>
</dbReference>
<dbReference type="GO" id="GO:0003677">
    <property type="term" value="F:DNA binding"/>
    <property type="evidence" value="ECO:0007669"/>
    <property type="project" value="InterPro"/>
</dbReference>
<keyword evidence="3 8" id="KW-0863">Zinc-finger</keyword>
<dbReference type="SUPFAM" id="SSF57667">
    <property type="entry name" value="beta-beta-alpha zinc fingers"/>
    <property type="match status" value="1"/>
</dbReference>
<keyword evidence="7" id="KW-0539">Nucleus</keyword>
<evidence type="ECO:0000256" key="6">
    <source>
        <dbReference type="ARBA" id="ARBA00023163"/>
    </source>
</evidence>
<keyword evidence="4" id="KW-0862">Zinc</keyword>
<dbReference type="EMBL" id="SOYY01000004">
    <property type="protein sequence ID" value="KAA0722180.1"/>
    <property type="molecule type" value="Genomic_DNA"/>
</dbReference>
<dbReference type="Pfam" id="PF02892">
    <property type="entry name" value="zf-BED"/>
    <property type="match status" value="1"/>
</dbReference>
<dbReference type="InterPro" id="IPR052035">
    <property type="entry name" value="ZnF_BED_domain_contain"/>
</dbReference>
<evidence type="ECO:0000256" key="7">
    <source>
        <dbReference type="ARBA" id="ARBA00023242"/>
    </source>
</evidence>
<feature type="domain" description="BED-type" evidence="10">
    <location>
        <begin position="96"/>
        <end position="153"/>
    </location>
</feature>
<dbReference type="InterPro" id="IPR003656">
    <property type="entry name" value="Znf_BED"/>
</dbReference>
<keyword evidence="2" id="KW-0479">Metal-binding</keyword>
<keyword evidence="12" id="KW-1185">Reference proteome</keyword>
<evidence type="ECO:0000256" key="3">
    <source>
        <dbReference type="ARBA" id="ARBA00022771"/>
    </source>
</evidence>
<dbReference type="PANTHER" id="PTHR46481">
    <property type="entry name" value="ZINC FINGER BED DOMAIN-CONTAINING PROTEIN 4"/>
    <property type="match status" value="1"/>
</dbReference>
<dbReference type="GO" id="GO:0009791">
    <property type="term" value="P:post-embryonic development"/>
    <property type="evidence" value="ECO:0007669"/>
    <property type="project" value="UniProtKB-ARBA"/>
</dbReference>
<name>A0A5A9PJB1_9TELE</name>
<dbReference type="Gene3D" id="1.10.10.1070">
    <property type="entry name" value="Zinc finger, BED domain-containing"/>
    <property type="match status" value="1"/>
</dbReference>
<dbReference type="PANTHER" id="PTHR46481:SF10">
    <property type="entry name" value="ZINC FINGER BED DOMAIN-CONTAINING PROTEIN 39"/>
    <property type="match status" value="1"/>
</dbReference>
<evidence type="ECO:0000256" key="4">
    <source>
        <dbReference type="ARBA" id="ARBA00022833"/>
    </source>
</evidence>
<dbReference type="SMART" id="SM00614">
    <property type="entry name" value="ZnF_BED"/>
    <property type="match status" value="1"/>
</dbReference>
<sequence length="710" mass="80988">MRKPVWLIRWSDSSPWQGHRPPSDHSSHYVPGETEEKCSHGFSNVRDAHQVLFSCQLQAESLPFRPAETRRSDGHRSYNNKLCEMRHDKLRPAPSHLKSDVWQHFGFSEDTEGVVDKSHTVCKVCSANFKYFGNTTNMKKHITRFHSELEKQHSLPITNTPGYIQRTLDQVAKLPPNSEKAKRITRSVAGFIAKDLRPYSVVENQGFRTMLQNREQIWLQHPGEMKVQLSPQMKGKALIRTEPNLCEGNVRSNRDGQPRCILSDCRQDKGGPESEVRKEEEKKRSLARCWPSFFECDSTMPPTAVTVHFKACAASINNAPGVVVQRVISPSALLRQNNSIRCLICHLTNAPLKGPQLPPTIGSIKTAAWLPASHNVWHGSVTCFCSYLRIVRERFRKTLTIHLSVWRIYFHHLGKRCTDANEHKFKDACFTNTIFFLSTLSGLCRVAATIIITEVKGEEIPSFLSQSERVTSGHYPLPLNSRSLQTTVRALGPDIPQSSRTVPCSRLLVIRLEDTYSNNFDLNSRSSAKENMCVSRDIAVCSNTTIKLNKVKAEQYKWFLTFAKVLVELTLAKYTKGPEVEKQVQLHIFQDVQPPVCGTGSLTRHWVPAARFDEKDARYTGVGSITVVSADHYEETAERQKNARSISQSDEAFIWSHLTVRLMTFYYFFTFRLESLSPKTGYVRRWRKLLRERISQVNVVFDVGKLAQQK</sequence>